<keyword evidence="4" id="KW-1185">Reference proteome</keyword>
<dbReference type="Pfam" id="PF07228">
    <property type="entry name" value="SpoIIE"/>
    <property type="match status" value="1"/>
</dbReference>
<dbReference type="SMART" id="SM00331">
    <property type="entry name" value="PP2C_SIG"/>
    <property type="match status" value="1"/>
</dbReference>
<evidence type="ECO:0000256" key="1">
    <source>
        <dbReference type="ARBA" id="ARBA00022801"/>
    </source>
</evidence>
<dbReference type="Gene3D" id="3.60.40.10">
    <property type="entry name" value="PPM-type phosphatase domain"/>
    <property type="match status" value="1"/>
</dbReference>
<dbReference type="InterPro" id="IPR035965">
    <property type="entry name" value="PAS-like_dom_sf"/>
</dbReference>
<dbReference type="PANTHER" id="PTHR43156">
    <property type="entry name" value="STAGE II SPORULATION PROTEIN E-RELATED"/>
    <property type="match status" value="1"/>
</dbReference>
<dbReference type="Pfam" id="PF08448">
    <property type="entry name" value="PAS_4"/>
    <property type="match status" value="1"/>
</dbReference>
<proteinExistence type="predicted"/>
<name>A0ABU3PW12_9ACTN</name>
<dbReference type="Proteomes" id="UP001268542">
    <property type="component" value="Unassembled WGS sequence"/>
</dbReference>
<dbReference type="EMBL" id="JAVYII010000004">
    <property type="protein sequence ID" value="MDT9593418.1"/>
    <property type="molecule type" value="Genomic_DNA"/>
</dbReference>
<dbReference type="Gene3D" id="3.30.450.20">
    <property type="entry name" value="PAS domain"/>
    <property type="match status" value="1"/>
</dbReference>
<dbReference type="PANTHER" id="PTHR43156:SF2">
    <property type="entry name" value="STAGE II SPORULATION PROTEIN E"/>
    <property type="match status" value="1"/>
</dbReference>
<dbReference type="InterPro" id="IPR001932">
    <property type="entry name" value="PPM-type_phosphatase-like_dom"/>
</dbReference>
<feature type="domain" description="PPM-type phosphatase" evidence="2">
    <location>
        <begin position="307"/>
        <end position="532"/>
    </location>
</feature>
<dbReference type="RefSeq" id="WP_315732914.1">
    <property type="nucleotide sequence ID" value="NZ_JAVYII010000004.1"/>
</dbReference>
<comment type="caution">
    <text evidence="3">The sequence shown here is derived from an EMBL/GenBank/DDBJ whole genome shotgun (WGS) entry which is preliminary data.</text>
</comment>
<dbReference type="SUPFAM" id="SSF55785">
    <property type="entry name" value="PYP-like sensor domain (PAS domain)"/>
    <property type="match status" value="1"/>
</dbReference>
<gene>
    <name evidence="3" type="ORF">RDV89_10090</name>
</gene>
<protein>
    <submittedName>
        <fullName evidence="3">SpoIIE family protein phosphatase</fullName>
    </submittedName>
</protein>
<dbReference type="InterPro" id="IPR052016">
    <property type="entry name" value="Bact_Sigma-Reg"/>
</dbReference>
<dbReference type="InterPro" id="IPR036457">
    <property type="entry name" value="PPM-type-like_dom_sf"/>
</dbReference>
<evidence type="ECO:0000313" key="4">
    <source>
        <dbReference type="Proteomes" id="UP001268542"/>
    </source>
</evidence>
<evidence type="ECO:0000313" key="3">
    <source>
        <dbReference type="EMBL" id="MDT9593418.1"/>
    </source>
</evidence>
<dbReference type="InterPro" id="IPR013656">
    <property type="entry name" value="PAS_4"/>
</dbReference>
<sequence length="532" mass="57818">MTTPLPSVELRAAYDAKDWASTSLGRREDWPVELQHALDTILHTEFAAVVLWGDELRLIYNDAYVQLIGDKHPAALGEPCKEVFWEAWEQIEPLFDQVRGAGRATMVEDLLLPLHRHGFLEDCYFDFSYSPLHDAQGEVVGVLDITVETTHRVLAQRRLALLARLTASLGIVESRDELRVVAHDVLGRFPDDVLGAELRFAGETAATWVGTPDDGLPDTDEHGRGAVVRQDLRDPATGEVLATLGVRVSDRLPYDEEYRDLLGLVAATLTQALSRLQLREVERRRTDEERDLLVTLQNSLLLPPQSTPTLRVAARYVPAADVAQIGGDWYDAFDQGDGTLVLTVGDIAGHDSAAAATMAQALNLIRGVAYALWERPGRVLEVLDRALQRLTEPAVATALVARVDPPAAADGSEAASGMRTLRWSRAGHPPPVVLAPDGTTSLLDAGGDLLLGVDPDTVRGEESVELAPGSTVVFYTDGLVERRGELLDVGTAALVARLAGGQHLDPEALCDHLLDGLVTEQEDDVALMVLRV</sequence>
<reference evidence="3 4" key="1">
    <citation type="submission" date="2023-08" db="EMBL/GenBank/DDBJ databases">
        <title>Nocardioides seae sp. nov., a bacterium isolated from a soil.</title>
        <authorList>
            <person name="Wang X."/>
        </authorList>
    </citation>
    <scope>NUCLEOTIDE SEQUENCE [LARGE SCALE GENOMIC DNA]</scope>
    <source>
        <strain evidence="3 4">YZH12</strain>
    </source>
</reference>
<keyword evidence="1" id="KW-0378">Hydrolase</keyword>
<evidence type="ECO:0000259" key="2">
    <source>
        <dbReference type="SMART" id="SM00331"/>
    </source>
</evidence>
<organism evidence="3 4">
    <name type="scientific">Nocardioides imazamoxiresistens</name>
    <dbReference type="NCBI Taxonomy" id="3231893"/>
    <lineage>
        <taxon>Bacteria</taxon>
        <taxon>Bacillati</taxon>
        <taxon>Actinomycetota</taxon>
        <taxon>Actinomycetes</taxon>
        <taxon>Propionibacteriales</taxon>
        <taxon>Nocardioidaceae</taxon>
        <taxon>Nocardioides</taxon>
    </lineage>
</organism>
<accession>A0ABU3PW12</accession>